<keyword evidence="1" id="KW-1133">Transmembrane helix</keyword>
<reference evidence="3" key="1">
    <citation type="journal article" date="2019" name="Int. J. Syst. Evol. Microbiol.">
        <title>The Global Catalogue of Microorganisms (GCM) 10K type strain sequencing project: providing services to taxonomists for standard genome sequencing and annotation.</title>
        <authorList>
            <consortium name="The Broad Institute Genomics Platform"/>
            <consortium name="The Broad Institute Genome Sequencing Center for Infectious Disease"/>
            <person name="Wu L."/>
            <person name="Ma J."/>
        </authorList>
    </citation>
    <scope>NUCLEOTIDE SEQUENCE [LARGE SCALE GENOMIC DNA]</scope>
    <source>
        <strain evidence="3">KCTC 13528</strain>
    </source>
</reference>
<evidence type="ECO:0000256" key="1">
    <source>
        <dbReference type="SAM" id="Phobius"/>
    </source>
</evidence>
<dbReference type="RefSeq" id="WP_204728739.1">
    <property type="nucleotide sequence ID" value="NZ_JAFBDK010000005.1"/>
</dbReference>
<organism evidence="2 3">
    <name type="scientific">Jeotgalibacillus terrae</name>
    <dbReference type="NCBI Taxonomy" id="587735"/>
    <lineage>
        <taxon>Bacteria</taxon>
        <taxon>Bacillati</taxon>
        <taxon>Bacillota</taxon>
        <taxon>Bacilli</taxon>
        <taxon>Bacillales</taxon>
        <taxon>Caryophanaceae</taxon>
        <taxon>Jeotgalibacillus</taxon>
    </lineage>
</organism>
<dbReference type="Proteomes" id="UP001597561">
    <property type="component" value="Unassembled WGS sequence"/>
</dbReference>
<dbReference type="EMBL" id="JBHUPG010000019">
    <property type="protein sequence ID" value="MFD2912170.1"/>
    <property type="molecule type" value="Genomic_DNA"/>
</dbReference>
<gene>
    <name evidence="2" type="ORF">ACFS5P_09815</name>
</gene>
<feature type="transmembrane region" description="Helical" evidence="1">
    <location>
        <begin position="381"/>
        <end position="401"/>
    </location>
</feature>
<comment type="caution">
    <text evidence="2">The sequence shown here is derived from an EMBL/GenBank/DDBJ whole genome shotgun (WGS) entry which is preliminary data.</text>
</comment>
<proteinExistence type="predicted"/>
<name>A0ABW5ZIJ6_9BACL</name>
<keyword evidence="3" id="KW-1185">Reference proteome</keyword>
<accession>A0ABW5ZIJ6</accession>
<protein>
    <recommendedName>
        <fullName evidence="4">ABC transporter permease</fullName>
    </recommendedName>
</protein>
<dbReference type="PROSITE" id="PS51257">
    <property type="entry name" value="PROKAR_LIPOPROTEIN"/>
    <property type="match status" value="1"/>
</dbReference>
<evidence type="ECO:0008006" key="4">
    <source>
        <dbReference type="Google" id="ProtNLM"/>
    </source>
</evidence>
<keyword evidence="1" id="KW-0472">Membrane</keyword>
<evidence type="ECO:0000313" key="2">
    <source>
        <dbReference type="EMBL" id="MFD2912170.1"/>
    </source>
</evidence>
<feature type="transmembrane region" description="Helical" evidence="1">
    <location>
        <begin position="193"/>
        <end position="213"/>
    </location>
</feature>
<evidence type="ECO:0000313" key="3">
    <source>
        <dbReference type="Proteomes" id="UP001597561"/>
    </source>
</evidence>
<sequence length="410" mass="47440">MRMTWYEMKKALLSPIVLVLILSCIGLNTFQIISQSHAKDEINLVNELIDIYGLTITADSLSQLNQDLDDEAASLGGTDGARDYLTNMTYETYNELSADDRQLVDRLSTLSMYESLGTSLEERYTSVNMDELRKDLYTGLDKNSSFSNYMEQEFSEWEKRYEEIIATNEYKQWFFAGDYRIHSEMYRTLLKNIAVQSVLIVALMTALIANYEVDQRTQQVLYPTKKGRSLMKHKFSASLVLASLTFFILVTAAFGLYFIVYDFSGVWNSVVSSGLNWEYKLPYITWWELTIWQYFLLAVGIEWIVVVIVSILTFTISFYVKNSYFTWIICMALLIGLFLYPALFNAFPFLKFLATLNLTLLLLNPHMYFSGGTTLTMVQYFELWSLLIWAVIAIIVSLTSYQRFLKKDVS</sequence>
<keyword evidence="1" id="KW-0812">Transmembrane</keyword>
<feature type="transmembrane region" description="Helical" evidence="1">
    <location>
        <begin position="234"/>
        <end position="260"/>
    </location>
</feature>
<feature type="transmembrane region" description="Helical" evidence="1">
    <location>
        <begin position="324"/>
        <end position="343"/>
    </location>
</feature>
<feature type="transmembrane region" description="Helical" evidence="1">
    <location>
        <begin position="291"/>
        <end position="312"/>
    </location>
</feature>